<dbReference type="PANTHER" id="PTHR35041:SF6">
    <property type="entry name" value="FORMYLMETHIONINE DEFORMYLASE-LIKE PROTEIN-RELATED"/>
    <property type="match status" value="1"/>
</dbReference>
<evidence type="ECO:0000313" key="2">
    <source>
        <dbReference type="EMBL" id="OJJ50258.1"/>
    </source>
</evidence>
<dbReference type="PANTHER" id="PTHR35041">
    <property type="entry name" value="MEDIATOR OF RNA POLYMERASE II TRANSCRIPTION SUBUNIT 1"/>
    <property type="match status" value="1"/>
</dbReference>
<keyword evidence="1" id="KW-0812">Transmembrane</keyword>
<feature type="transmembrane region" description="Helical" evidence="1">
    <location>
        <begin position="113"/>
        <end position="132"/>
    </location>
</feature>
<sequence>TTWQWTIGWVTPSTMVACFIVAFLLACAHVIFFHWLNGRKVEDTFSQPHVNAASLVFANGFRMFLAAALGMAFIQMLWKLLRAQAMRVGDIDTLLSVLSNPLKLTHVHLMGQAPFLFLCAVVCWCLPIAMIFPPGAMTVEPHMFETVTHKSVPTFDAAYTGNDTILGMLANALWQPDMYDAYDGPTNEITRIARQAMMGSGYLTSSSPCGQNCSYSISFTAPSLECTNESTPDLFSWINETYPEMATYPYLYIAYPNYEARVSGELDFEFGMQFAQGGKTPYHNLSCVTYESTYKLNITYTDGTQTIDSDVDPIKRLNSSAIYTDYAIMVYNSTGYSMKNTTLNATTVMGTYGNVTDIYRRANLAAIQDALLESLSGYIDVYLLHNQLSANTIISLTDLYSGTVSAPYFDLSQATLQGMLQNITLSLLTLNQTTTNTTVTETTTSNVYSFERPARLLAPYVLSLAVSLAFLIGGGHALVSNGISASTGGLLQTLCTTRGSTRLSDLAARGSLGGRENVPEELCNLKVMFGELRGSRGPRMAGLGTEEEVVPLVRG</sequence>
<dbReference type="EMBL" id="KV878337">
    <property type="protein sequence ID" value="OJJ50258.1"/>
    <property type="molecule type" value="Genomic_DNA"/>
</dbReference>
<protein>
    <submittedName>
        <fullName evidence="2">Uncharacterized protein</fullName>
    </submittedName>
</protein>
<dbReference type="GeneID" id="34614732"/>
<feature type="non-terminal residue" evidence="2">
    <location>
        <position position="1"/>
    </location>
</feature>
<keyword evidence="3" id="KW-1185">Reference proteome</keyword>
<name>A0A1L9SSS2_9EURO</name>
<feature type="non-terminal residue" evidence="2">
    <location>
        <position position="555"/>
    </location>
</feature>
<dbReference type="Proteomes" id="UP000184188">
    <property type="component" value="Unassembled WGS sequence"/>
</dbReference>
<feature type="transmembrane region" description="Helical" evidence="1">
    <location>
        <begin position="56"/>
        <end position="78"/>
    </location>
</feature>
<reference evidence="3" key="1">
    <citation type="journal article" date="2017" name="Genome Biol.">
        <title>Comparative genomics reveals high biological diversity and specific adaptations in the industrially and medically important fungal genus Aspergillus.</title>
        <authorList>
            <person name="de Vries R.P."/>
            <person name="Riley R."/>
            <person name="Wiebenga A."/>
            <person name="Aguilar-Osorio G."/>
            <person name="Amillis S."/>
            <person name="Uchima C.A."/>
            <person name="Anderluh G."/>
            <person name="Asadollahi M."/>
            <person name="Askin M."/>
            <person name="Barry K."/>
            <person name="Battaglia E."/>
            <person name="Bayram O."/>
            <person name="Benocci T."/>
            <person name="Braus-Stromeyer S.A."/>
            <person name="Caldana C."/>
            <person name="Canovas D."/>
            <person name="Cerqueira G.C."/>
            <person name="Chen F."/>
            <person name="Chen W."/>
            <person name="Choi C."/>
            <person name="Clum A."/>
            <person name="Dos Santos R.A."/>
            <person name="Damasio A.R."/>
            <person name="Diallinas G."/>
            <person name="Emri T."/>
            <person name="Fekete E."/>
            <person name="Flipphi M."/>
            <person name="Freyberg S."/>
            <person name="Gallo A."/>
            <person name="Gournas C."/>
            <person name="Habgood R."/>
            <person name="Hainaut M."/>
            <person name="Harispe M.L."/>
            <person name="Henrissat B."/>
            <person name="Hilden K.S."/>
            <person name="Hope R."/>
            <person name="Hossain A."/>
            <person name="Karabika E."/>
            <person name="Karaffa L."/>
            <person name="Karanyi Z."/>
            <person name="Krasevec N."/>
            <person name="Kuo A."/>
            <person name="Kusch H."/>
            <person name="LaButti K."/>
            <person name="Lagendijk E.L."/>
            <person name="Lapidus A."/>
            <person name="Levasseur A."/>
            <person name="Lindquist E."/>
            <person name="Lipzen A."/>
            <person name="Logrieco A.F."/>
            <person name="MacCabe A."/>
            <person name="Maekelae M.R."/>
            <person name="Malavazi I."/>
            <person name="Melin P."/>
            <person name="Meyer V."/>
            <person name="Mielnichuk N."/>
            <person name="Miskei M."/>
            <person name="Molnar A.P."/>
            <person name="Mule G."/>
            <person name="Ngan C.Y."/>
            <person name="Orejas M."/>
            <person name="Orosz E."/>
            <person name="Ouedraogo J.P."/>
            <person name="Overkamp K.M."/>
            <person name="Park H.-S."/>
            <person name="Perrone G."/>
            <person name="Piumi F."/>
            <person name="Punt P.J."/>
            <person name="Ram A.F."/>
            <person name="Ramon A."/>
            <person name="Rauscher S."/>
            <person name="Record E."/>
            <person name="Riano-Pachon D.M."/>
            <person name="Robert V."/>
            <person name="Roehrig J."/>
            <person name="Ruller R."/>
            <person name="Salamov A."/>
            <person name="Salih N.S."/>
            <person name="Samson R.A."/>
            <person name="Sandor E."/>
            <person name="Sanguinetti M."/>
            <person name="Schuetze T."/>
            <person name="Sepcic K."/>
            <person name="Shelest E."/>
            <person name="Sherlock G."/>
            <person name="Sophianopoulou V."/>
            <person name="Squina F.M."/>
            <person name="Sun H."/>
            <person name="Susca A."/>
            <person name="Todd R.B."/>
            <person name="Tsang A."/>
            <person name="Unkles S.E."/>
            <person name="van de Wiele N."/>
            <person name="van Rossen-Uffink D."/>
            <person name="Oliveira J.V."/>
            <person name="Vesth T.C."/>
            <person name="Visser J."/>
            <person name="Yu J.-H."/>
            <person name="Zhou M."/>
            <person name="Andersen M.R."/>
            <person name="Archer D.B."/>
            <person name="Baker S.E."/>
            <person name="Benoit I."/>
            <person name="Brakhage A.A."/>
            <person name="Braus G.H."/>
            <person name="Fischer R."/>
            <person name="Frisvad J.C."/>
            <person name="Goldman G.H."/>
            <person name="Houbraken J."/>
            <person name="Oakley B."/>
            <person name="Pocsi I."/>
            <person name="Scazzocchio C."/>
            <person name="Seiboth B."/>
            <person name="vanKuyk P.A."/>
            <person name="Wortman J."/>
            <person name="Dyer P.S."/>
            <person name="Grigoriev I.V."/>
        </authorList>
    </citation>
    <scope>NUCLEOTIDE SEQUENCE [LARGE SCALE GENOMIC DNA]</scope>
    <source>
        <strain evidence="3">CBS 506.65</strain>
    </source>
</reference>
<dbReference type="RefSeq" id="XP_022584768.1">
    <property type="nucleotide sequence ID" value="XM_022728268.1"/>
</dbReference>
<gene>
    <name evidence="2" type="ORF">ASPZODRAFT_35422</name>
</gene>
<feature type="transmembrane region" description="Helical" evidence="1">
    <location>
        <begin position="12"/>
        <end position="36"/>
    </location>
</feature>
<dbReference type="VEuPathDB" id="FungiDB:ASPZODRAFT_35422"/>
<dbReference type="AlphaFoldDB" id="A0A1L9SSS2"/>
<accession>A0A1L9SSS2</accession>
<dbReference type="OrthoDB" id="5322539at2759"/>
<evidence type="ECO:0000313" key="3">
    <source>
        <dbReference type="Proteomes" id="UP000184188"/>
    </source>
</evidence>
<evidence type="ECO:0000256" key="1">
    <source>
        <dbReference type="SAM" id="Phobius"/>
    </source>
</evidence>
<organism evidence="2 3">
    <name type="scientific">Penicilliopsis zonata CBS 506.65</name>
    <dbReference type="NCBI Taxonomy" id="1073090"/>
    <lineage>
        <taxon>Eukaryota</taxon>
        <taxon>Fungi</taxon>
        <taxon>Dikarya</taxon>
        <taxon>Ascomycota</taxon>
        <taxon>Pezizomycotina</taxon>
        <taxon>Eurotiomycetes</taxon>
        <taxon>Eurotiomycetidae</taxon>
        <taxon>Eurotiales</taxon>
        <taxon>Aspergillaceae</taxon>
        <taxon>Penicilliopsis</taxon>
    </lineage>
</organism>
<keyword evidence="1" id="KW-1133">Transmembrane helix</keyword>
<proteinExistence type="predicted"/>
<keyword evidence="1" id="KW-0472">Membrane</keyword>
<dbReference type="STRING" id="1073090.A0A1L9SSS2"/>